<evidence type="ECO:0000256" key="7">
    <source>
        <dbReference type="ARBA" id="ARBA00022800"/>
    </source>
</evidence>
<feature type="domain" description="Poly A polymerase head" evidence="12">
    <location>
        <begin position="17"/>
        <end position="134"/>
    </location>
</feature>
<dbReference type="Gene3D" id="1.10.3090.10">
    <property type="entry name" value="cca-adding enzyme, domain 2"/>
    <property type="match status" value="1"/>
</dbReference>
<keyword evidence="15" id="KW-1185">Reference proteome</keyword>
<dbReference type="GO" id="GO:0003723">
    <property type="term" value="F:RNA binding"/>
    <property type="evidence" value="ECO:0007669"/>
    <property type="project" value="UniProtKB-KW"/>
</dbReference>
<proteinExistence type="inferred from homology"/>
<reference evidence="14 15" key="1">
    <citation type="journal article" date="2005" name="Int. J. Syst. Evol. Microbiol.">
        <title>Nitrincola lacisaponensis gen. nov., sp. nov., a novel alkaliphilic bacterium isolated from an alkaline, saline lake.</title>
        <authorList>
            <person name="Dimitriu P.A."/>
            <person name="Shukla S.K."/>
            <person name="Conradt J."/>
            <person name="Marquez M.C."/>
            <person name="Ventosa A."/>
            <person name="Maglia A."/>
            <person name="Peyton B.M."/>
            <person name="Pinkart H.C."/>
            <person name="Mormile M.R."/>
        </authorList>
    </citation>
    <scope>NUCLEOTIDE SEQUENCE [LARGE SCALE GENOMIC DNA]</scope>
    <source>
        <strain evidence="14 15">4CA</strain>
    </source>
</reference>
<dbReference type="Proteomes" id="UP000027318">
    <property type="component" value="Unassembled WGS sequence"/>
</dbReference>
<dbReference type="Pfam" id="PF01743">
    <property type="entry name" value="PolyA_pol"/>
    <property type="match status" value="1"/>
</dbReference>
<dbReference type="GO" id="GO:0046872">
    <property type="term" value="F:metal ion binding"/>
    <property type="evidence" value="ECO:0007669"/>
    <property type="project" value="UniProtKB-KW"/>
</dbReference>
<dbReference type="InterPro" id="IPR043519">
    <property type="entry name" value="NT_sf"/>
</dbReference>
<keyword evidence="10 11" id="KW-0694">RNA-binding</keyword>
<name>A0A063Y2V6_9GAMM</name>
<dbReference type="GO" id="GO:0004810">
    <property type="term" value="F:CCA tRNA nucleotidyltransferase activity"/>
    <property type="evidence" value="ECO:0007669"/>
    <property type="project" value="UniProtKB-EC"/>
</dbReference>
<comment type="caution">
    <text evidence="14">The sequence shown here is derived from an EMBL/GenBank/DDBJ whole genome shotgun (WGS) entry which is preliminary data.</text>
</comment>
<dbReference type="EMBL" id="JMSZ01000016">
    <property type="protein sequence ID" value="KDE40658.1"/>
    <property type="molecule type" value="Genomic_DNA"/>
</dbReference>
<dbReference type="Pfam" id="PF12627">
    <property type="entry name" value="PolyA_pol_RNAbd"/>
    <property type="match status" value="1"/>
</dbReference>
<protein>
    <submittedName>
        <fullName evidence="14">tRNA nucleotidyltransferase</fullName>
        <ecNumber evidence="14">2.7.7.72</ecNumber>
    </submittedName>
</protein>
<dbReference type="PANTHER" id="PTHR47545:SF1">
    <property type="entry name" value="MULTIFUNCTIONAL CCA PROTEIN"/>
    <property type="match status" value="1"/>
</dbReference>
<evidence type="ECO:0000256" key="4">
    <source>
        <dbReference type="ARBA" id="ARBA00022695"/>
    </source>
</evidence>
<evidence type="ECO:0000259" key="13">
    <source>
        <dbReference type="Pfam" id="PF12627"/>
    </source>
</evidence>
<keyword evidence="2 11" id="KW-0808">Transferase</keyword>
<evidence type="ECO:0000256" key="9">
    <source>
        <dbReference type="ARBA" id="ARBA00022842"/>
    </source>
</evidence>
<dbReference type="InterPro" id="IPR032828">
    <property type="entry name" value="PolyA_RNA-bd"/>
</dbReference>
<dbReference type="InterPro" id="IPR050124">
    <property type="entry name" value="tRNA_CCA-adding_enzyme"/>
</dbReference>
<evidence type="ECO:0000313" key="14">
    <source>
        <dbReference type="EMBL" id="KDE40658.1"/>
    </source>
</evidence>
<keyword evidence="4 14" id="KW-0548">Nucleotidyltransferase</keyword>
<evidence type="ECO:0000256" key="10">
    <source>
        <dbReference type="ARBA" id="ARBA00022884"/>
    </source>
</evidence>
<evidence type="ECO:0000256" key="11">
    <source>
        <dbReference type="RuleBase" id="RU003953"/>
    </source>
</evidence>
<comment type="cofactor">
    <cofactor evidence="1">
        <name>Mg(2+)</name>
        <dbReference type="ChEBI" id="CHEBI:18420"/>
    </cofactor>
</comment>
<evidence type="ECO:0000313" key="15">
    <source>
        <dbReference type="Proteomes" id="UP000027318"/>
    </source>
</evidence>
<evidence type="ECO:0000256" key="2">
    <source>
        <dbReference type="ARBA" id="ARBA00022679"/>
    </source>
</evidence>
<dbReference type="SUPFAM" id="SSF81301">
    <property type="entry name" value="Nucleotidyltransferase"/>
    <property type="match status" value="1"/>
</dbReference>
<dbReference type="SUPFAM" id="SSF81891">
    <property type="entry name" value="Poly A polymerase C-terminal region-like"/>
    <property type="match status" value="1"/>
</dbReference>
<comment type="similarity">
    <text evidence="11">Belongs to the tRNA nucleotidyltransferase/poly(A) polymerase family.</text>
</comment>
<dbReference type="PANTHER" id="PTHR47545">
    <property type="entry name" value="MULTIFUNCTIONAL CCA PROTEIN"/>
    <property type="match status" value="1"/>
</dbReference>
<dbReference type="PIRSF" id="PIRSF000813">
    <property type="entry name" value="CCA_bact"/>
    <property type="match status" value="1"/>
</dbReference>
<sequence length="381" mass="42742">MAHAVSGALRTLMEICLVGGAVRDELLGLEVKDRDWVVTGATPEQMLAQGFRPVGKDFPVFINPHTGEEYALARTERKSGHGYQGFTFHAHPDVTLEEDLLRRDLTINAMARRPDGSLVDPYQGQDDLEQRVLRHVSPAFAEDPLRVLRVARFMARFTPLGFQVAPETLALMQQISASGELQHLSAERVWMEFERALSCDHPLVFLQCLQQAQALPVLLPEFNPLDWNSAQPVLDRLNREHPCAEQRFALLCHLAMPEEAPLEAVKTLCERLKTPNRFLQAATDLLQWHDTLASLDTQESSRRLALVKALKLLRNPERLQQLLAPTHALHPDMPDDLGPRFEQRLAALAQVSSAEFMQQGLQGKALGNALEARYLALLESL</sequence>
<dbReference type="GO" id="GO:0005524">
    <property type="term" value="F:ATP binding"/>
    <property type="evidence" value="ECO:0007669"/>
    <property type="project" value="UniProtKB-KW"/>
</dbReference>
<dbReference type="InterPro" id="IPR012006">
    <property type="entry name" value="CCA_bact"/>
</dbReference>
<feature type="domain" description="tRNA nucleotidyltransferase/poly(A) polymerase RNA and SrmB- binding" evidence="13">
    <location>
        <begin position="161"/>
        <end position="223"/>
    </location>
</feature>
<gene>
    <name evidence="14" type="ORF">ADINL_1250</name>
</gene>
<keyword evidence="9" id="KW-0460">Magnesium</keyword>
<evidence type="ECO:0000256" key="6">
    <source>
        <dbReference type="ARBA" id="ARBA00022741"/>
    </source>
</evidence>
<organism evidence="14 15">
    <name type="scientific">Nitrincola lacisaponensis</name>
    <dbReference type="NCBI Taxonomy" id="267850"/>
    <lineage>
        <taxon>Bacteria</taxon>
        <taxon>Pseudomonadati</taxon>
        <taxon>Pseudomonadota</taxon>
        <taxon>Gammaproteobacteria</taxon>
        <taxon>Oceanospirillales</taxon>
        <taxon>Oceanospirillaceae</taxon>
        <taxon>Nitrincola</taxon>
    </lineage>
</organism>
<keyword evidence="5" id="KW-0479">Metal-binding</keyword>
<dbReference type="AlphaFoldDB" id="A0A063Y2V6"/>
<keyword evidence="3" id="KW-0819">tRNA processing</keyword>
<evidence type="ECO:0000256" key="3">
    <source>
        <dbReference type="ARBA" id="ARBA00022694"/>
    </source>
</evidence>
<dbReference type="GO" id="GO:0001680">
    <property type="term" value="P:tRNA 3'-terminal CCA addition"/>
    <property type="evidence" value="ECO:0007669"/>
    <property type="project" value="InterPro"/>
</dbReference>
<dbReference type="GO" id="GO:0042245">
    <property type="term" value="P:RNA repair"/>
    <property type="evidence" value="ECO:0007669"/>
    <property type="project" value="UniProtKB-KW"/>
</dbReference>
<evidence type="ECO:0000256" key="8">
    <source>
        <dbReference type="ARBA" id="ARBA00022840"/>
    </source>
</evidence>
<dbReference type="CDD" id="cd05398">
    <property type="entry name" value="NT_ClassII-CCAase"/>
    <property type="match status" value="1"/>
</dbReference>
<dbReference type="InterPro" id="IPR002646">
    <property type="entry name" value="PolA_pol_head_dom"/>
</dbReference>
<keyword evidence="8" id="KW-0067">ATP-binding</keyword>
<keyword evidence="7" id="KW-0692">RNA repair</keyword>
<evidence type="ECO:0000256" key="1">
    <source>
        <dbReference type="ARBA" id="ARBA00001946"/>
    </source>
</evidence>
<dbReference type="EC" id="2.7.7.72" evidence="14"/>
<dbReference type="Gene3D" id="3.30.460.10">
    <property type="entry name" value="Beta Polymerase, domain 2"/>
    <property type="match status" value="1"/>
</dbReference>
<keyword evidence="6" id="KW-0547">Nucleotide-binding</keyword>
<evidence type="ECO:0000256" key="5">
    <source>
        <dbReference type="ARBA" id="ARBA00022723"/>
    </source>
</evidence>
<dbReference type="PATRIC" id="fig|267850.7.peg.1245"/>
<dbReference type="STRING" id="267850.ADINL_1250"/>
<accession>A0A063Y2V6</accession>
<evidence type="ECO:0000259" key="12">
    <source>
        <dbReference type="Pfam" id="PF01743"/>
    </source>
</evidence>